<dbReference type="SMART" id="SM00369">
    <property type="entry name" value="LRR_TYP"/>
    <property type="match status" value="4"/>
</dbReference>
<dbReference type="InterPro" id="IPR003599">
    <property type="entry name" value="Ig_sub"/>
</dbReference>
<dbReference type="InterPro" id="IPR007110">
    <property type="entry name" value="Ig-like_dom"/>
</dbReference>
<dbReference type="InterPro" id="IPR032675">
    <property type="entry name" value="LRR_dom_sf"/>
</dbReference>
<feature type="compositionally biased region" description="Polar residues" evidence="5">
    <location>
        <begin position="1740"/>
        <end position="1751"/>
    </location>
</feature>
<keyword evidence="6" id="KW-0812">Transmembrane</keyword>
<dbReference type="SMART" id="SM00082">
    <property type="entry name" value="LRRCT"/>
    <property type="match status" value="1"/>
</dbReference>
<organism evidence="9 10">
    <name type="scientific">Silurus meridionalis</name>
    <name type="common">Southern catfish</name>
    <name type="synonym">Silurus soldatovi meridionalis</name>
    <dbReference type="NCBI Taxonomy" id="175797"/>
    <lineage>
        <taxon>Eukaryota</taxon>
        <taxon>Metazoa</taxon>
        <taxon>Chordata</taxon>
        <taxon>Craniata</taxon>
        <taxon>Vertebrata</taxon>
        <taxon>Euteleostomi</taxon>
        <taxon>Actinopterygii</taxon>
        <taxon>Neopterygii</taxon>
        <taxon>Teleostei</taxon>
        <taxon>Ostariophysi</taxon>
        <taxon>Siluriformes</taxon>
        <taxon>Siluridae</taxon>
        <taxon>Silurus</taxon>
    </lineage>
</organism>
<dbReference type="EMBL" id="JABFDY010000023">
    <property type="protein sequence ID" value="KAF7690115.1"/>
    <property type="molecule type" value="Genomic_DNA"/>
</dbReference>
<keyword evidence="2 7" id="KW-0732">Signal</keyword>
<keyword evidence="4" id="KW-1015">Disulfide bond</keyword>
<keyword evidence="3" id="KW-0677">Repeat</keyword>
<feature type="signal peptide" evidence="7">
    <location>
        <begin position="1"/>
        <end position="22"/>
    </location>
</feature>
<gene>
    <name evidence="9" type="ORF">HF521_011919</name>
</gene>
<name>A0A8T0AF23_SILME</name>
<dbReference type="InterPro" id="IPR050541">
    <property type="entry name" value="LRR_TM_domain-containing"/>
</dbReference>
<dbReference type="Proteomes" id="UP000606274">
    <property type="component" value="Unassembled WGS sequence"/>
</dbReference>
<keyword evidence="10" id="KW-1185">Reference proteome</keyword>
<evidence type="ECO:0000256" key="7">
    <source>
        <dbReference type="SAM" id="SignalP"/>
    </source>
</evidence>
<dbReference type="PANTHER" id="PTHR24369">
    <property type="entry name" value="ANTIGEN BSP, PUTATIVE-RELATED"/>
    <property type="match status" value="1"/>
</dbReference>
<evidence type="ECO:0000256" key="1">
    <source>
        <dbReference type="ARBA" id="ARBA00022614"/>
    </source>
</evidence>
<evidence type="ECO:0000256" key="3">
    <source>
        <dbReference type="ARBA" id="ARBA00022737"/>
    </source>
</evidence>
<feature type="chain" id="PRO_5035812438" description="Ig-like domain-containing protein" evidence="7">
    <location>
        <begin position="23"/>
        <end position="1822"/>
    </location>
</feature>
<reference evidence="9" key="1">
    <citation type="submission" date="2020-08" db="EMBL/GenBank/DDBJ databases">
        <title>Chromosome-level assembly of Southern catfish (Silurus meridionalis) provides insights into visual adaptation to the nocturnal and benthic lifestyles.</title>
        <authorList>
            <person name="Zhang Y."/>
            <person name="Wang D."/>
            <person name="Peng Z."/>
        </authorList>
    </citation>
    <scope>NUCLEOTIDE SEQUENCE</scope>
    <source>
        <strain evidence="9">SWU-2019-XX</strain>
        <tissue evidence="9">Muscle</tissue>
    </source>
</reference>
<comment type="caution">
    <text evidence="9">The sequence shown here is derived from an EMBL/GenBank/DDBJ whole genome shotgun (WGS) entry which is preliminary data.</text>
</comment>
<accession>A0A8T0AF23</accession>
<feature type="region of interest" description="Disordered" evidence="5">
    <location>
        <begin position="978"/>
        <end position="997"/>
    </location>
</feature>
<keyword evidence="6" id="KW-1133">Transmembrane helix</keyword>
<proteinExistence type="predicted"/>
<protein>
    <recommendedName>
        <fullName evidence="8">Ig-like domain-containing protein</fullName>
    </recommendedName>
</protein>
<dbReference type="Gene3D" id="2.60.40.10">
    <property type="entry name" value="Immunoglobulins"/>
    <property type="match status" value="1"/>
</dbReference>
<evidence type="ECO:0000256" key="5">
    <source>
        <dbReference type="SAM" id="MobiDB-lite"/>
    </source>
</evidence>
<dbReference type="InterPro" id="IPR036179">
    <property type="entry name" value="Ig-like_dom_sf"/>
</dbReference>
<evidence type="ECO:0000259" key="8">
    <source>
        <dbReference type="PROSITE" id="PS50835"/>
    </source>
</evidence>
<evidence type="ECO:0000256" key="4">
    <source>
        <dbReference type="ARBA" id="ARBA00023157"/>
    </source>
</evidence>
<dbReference type="PROSITE" id="PS50835">
    <property type="entry name" value="IG_LIKE"/>
    <property type="match status" value="1"/>
</dbReference>
<dbReference type="Gene3D" id="3.80.10.10">
    <property type="entry name" value="Ribonuclease Inhibitor"/>
    <property type="match status" value="1"/>
</dbReference>
<dbReference type="InterPro" id="IPR000372">
    <property type="entry name" value="LRRNT"/>
</dbReference>
<dbReference type="SUPFAM" id="SSF52058">
    <property type="entry name" value="L domain-like"/>
    <property type="match status" value="1"/>
</dbReference>
<dbReference type="Pfam" id="PF00560">
    <property type="entry name" value="LRR_1"/>
    <property type="match status" value="1"/>
</dbReference>
<feature type="region of interest" description="Disordered" evidence="5">
    <location>
        <begin position="441"/>
        <end position="460"/>
    </location>
</feature>
<dbReference type="Pfam" id="PF13855">
    <property type="entry name" value="LRR_8"/>
    <property type="match status" value="1"/>
</dbReference>
<dbReference type="SMART" id="SM00013">
    <property type="entry name" value="LRRNT"/>
    <property type="match status" value="1"/>
</dbReference>
<keyword evidence="1" id="KW-0433">Leucine-rich repeat</keyword>
<feature type="region of interest" description="Disordered" evidence="5">
    <location>
        <begin position="1736"/>
        <end position="1759"/>
    </location>
</feature>
<feature type="region of interest" description="Disordered" evidence="5">
    <location>
        <begin position="561"/>
        <end position="601"/>
    </location>
</feature>
<feature type="compositionally biased region" description="Polar residues" evidence="5">
    <location>
        <begin position="441"/>
        <end position="457"/>
    </location>
</feature>
<dbReference type="InterPro" id="IPR000483">
    <property type="entry name" value="Cys-rich_flank_reg_C"/>
</dbReference>
<dbReference type="GO" id="GO:0005886">
    <property type="term" value="C:plasma membrane"/>
    <property type="evidence" value="ECO:0007669"/>
    <property type="project" value="TreeGrafter"/>
</dbReference>
<dbReference type="OrthoDB" id="660555at2759"/>
<evidence type="ECO:0000313" key="10">
    <source>
        <dbReference type="Proteomes" id="UP000606274"/>
    </source>
</evidence>
<sequence>MLVSCIVHCIAVLIFQLCGVQTLSPITSCPASCICEKSLVVNCASLGLSKAPSHIPATATALDLSHNALHSLAPLDSGHLHLHGLQQLQLGNNSLKSLSMCSGSRGVVSTRTLTRRNQRCVSWAPDLQLLSADRNQLKCLPRGLGNIKSLKVLQLSHNRISEIGPADLAGCIHLSELQLHHNLITTIHPKTFKDLQNLKILDLSYNLLATIPVPDFLSLRNLNILADISGNRWRCDCNLKTVQRWLSFDRELGNTAWEVVCFSPSHHAGKNLLYLQESDLTCPQAVYNTPGIKEEVTVDEGTEVILSCSTANQDLMHTRWWTPHGQISDSQQFLHISNTTEHDEGLYVCVSGYQKEHVSIFFVHVRKRTFDKRLRREAQIGSVERDDYIQRNVPAVRAVQQPHFVLAICLSVFITFIVAFVLGVILRPLLEKWYKQSLTKRNSTTSPSNLQTSSTRQRPYVNEGYLDTDDQEHEVHEGPRVTFGTVTEIQEQGAVPYYVTVEESQSGSDTSVAGVYNNFEKRESLAENIVVHKEVSLREENNERFTESNNGMQFEYIPDPEDTTEFEERSISPATSFEPHEAQMSYEARESTEQSVDSPTVTMNEEKVGQASTDHQAIIPGFITDPFPLNVFKSQKECVDELDSDLWNDSGDSFSFTEGSPRSSSRVSHVAELQREMSVDELSERLSSCYSCESGESEGGPTEYTVNPMDDERISVSENDINCVEKLYPFEKDVQTKDQNANPGAQFRQDTVTLDPTDIYMTYPRGDSFDDEQFAEYKEYFNSSNISSYHEDEPALYNVHPVYRTSQKTTSLLGEDRSRTSSYSDDEENKHGDYPRRLEIGLEHKVPNTDATPVVNSDRILSINYDNSSSSTDIEDKCIKEKDRGLFKGLSGLSAMLFNRSGSETNKKAAQSEPKTATTNSKGTGGFLGFSFKKQPTMPSDYVNPTTNEDNFFATMGQAFDRLPKLKNSLLFSISVPKSPNQQESTSITDRISESQRPNVSLSSKDSIFAKINPTFHPIPQVKRYLHFSQSRSFEKASGEEIIVNDGVKTESITKDVVRLESVAKPETQSDKISICFVGQCISLQGIQKVQRYIQFRQIEPQTVQELTPNFKEDSFFEQIPISFDEVPNVKQYIQFSPSESQHSNLSTPSASTDQIVKLESVPKTESLSNKINISFDGQSISLQAIQKVQRYIQFRQIEPQTVQELTPTFKDDSFFEQIPISFAEVPKVKQYIQFSPSESNRSNLSTPSASINQAVSPALVQKAKSPSNTFGICFKGQSISLQAIPKLQRYVEFRQVEPQTVNELTPAFKEDSFLGQIPISFDEVAKVKQYIQFSPSESHKPNISTPSTSINQVSRLESVPKTESPSNTIKMFFKGQSISLQAIPKVQRYIQFRQIEPQTVQKLTPSFREDSFLGQIPISFDEVPKVKQYVQFSPSESNRSNLSTPPASINQAVRPDLVQKAKSPSNTFSICFEGQSISLQAIPKLQRYVEFRQVEPQTVLELTPTFKEDSFLGQIPISFDEVPKVKQYIQFLPSESHKPNISTPTASINQVSRIESVPKTESPSNTIKMFFEGQSISLQAIPKVQRYIQFRQIDPQTVQELTPSFREDSFLGQIPISFDEVPKVKQYIQFSPSESNRSNLSTPSASVNQAVMPELLQKAKSPSNTFSICFKGQSISLQAIPKLERYVEFRQIGPRTVQELTPSFREDSFLGQIPISFDEVPKVKQYIQFLPSESHKSDLSTSSASINQTAKPEVVPKPESPSNTFSIFFNGQNISLHTIPKVERYVQFRQVEPQTVQELTPSIKSGGFFEQIQYHLMKCQK</sequence>
<feature type="transmembrane region" description="Helical" evidence="6">
    <location>
        <begin position="404"/>
        <end position="426"/>
    </location>
</feature>
<dbReference type="PANTHER" id="PTHR24369:SF210">
    <property type="entry name" value="CHAOPTIN-RELATED"/>
    <property type="match status" value="1"/>
</dbReference>
<feature type="domain" description="Ig-like" evidence="8">
    <location>
        <begin position="283"/>
        <end position="359"/>
    </location>
</feature>
<dbReference type="InterPro" id="IPR001611">
    <property type="entry name" value="Leu-rich_rpt"/>
</dbReference>
<evidence type="ECO:0000256" key="6">
    <source>
        <dbReference type="SAM" id="Phobius"/>
    </source>
</evidence>
<feature type="region of interest" description="Disordered" evidence="5">
    <location>
        <begin position="808"/>
        <end position="834"/>
    </location>
</feature>
<dbReference type="InterPro" id="IPR013783">
    <property type="entry name" value="Ig-like_fold"/>
</dbReference>
<keyword evidence="6" id="KW-0472">Membrane</keyword>
<dbReference type="PROSITE" id="PS51450">
    <property type="entry name" value="LRR"/>
    <property type="match status" value="2"/>
</dbReference>
<evidence type="ECO:0000313" key="9">
    <source>
        <dbReference type="EMBL" id="KAF7690115.1"/>
    </source>
</evidence>
<evidence type="ECO:0000256" key="2">
    <source>
        <dbReference type="ARBA" id="ARBA00022729"/>
    </source>
</evidence>
<dbReference type="SMART" id="SM00409">
    <property type="entry name" value="IG"/>
    <property type="match status" value="1"/>
</dbReference>
<dbReference type="SUPFAM" id="SSF48726">
    <property type="entry name" value="Immunoglobulin"/>
    <property type="match status" value="1"/>
</dbReference>
<dbReference type="InterPro" id="IPR003591">
    <property type="entry name" value="Leu-rich_rpt_typical-subtyp"/>
</dbReference>